<gene>
    <name evidence="5" type="ORF">HBR001_LOCUS3475</name>
</gene>
<sequence>MPPHRTPRAPADYVPAHLRRFVFHSQDDFYVSRHFDPVLLSHLMYAGFLPIASDVHETCYLLPKLHQQRCVLCFQPQTPQHVPKSVLKRAKRYTFVLNRDFHAVVAGCHEQHGVPWLYPPLVESFEALFKARETGVALGSGPRVQLCTVELYEVATDTLVAGELGYTVGRVYTSLTGFSRASGAGTVQLHALSRFLYLAGFKMWDLGMSMDYKMSLGATNVERDAFLDGLYKWRDQQVQLTLGSESSEESDVRVGVAVKTLFDMSRPQRAEMGDEQSEKRVREVQDENVVETVASGDKEKDGGKAGGGEEAKDDARHAKRGAHSEKRKAASGDEQRDEAKRGRAKADFRSMLRPDVD</sequence>
<dbReference type="EMBL" id="CANTFL010000570">
    <property type="protein sequence ID" value="CAI5724913.1"/>
    <property type="molecule type" value="Genomic_DNA"/>
</dbReference>
<dbReference type="InterPro" id="IPR004616">
    <property type="entry name" value="Leu/Phe-tRNA_Trfase"/>
</dbReference>
<accession>A0AAV0TNL6</accession>
<dbReference type="Gene3D" id="3.40.630.70">
    <property type="entry name" value="Leucyl/phenylalanyl-tRNA-protein transferase, C-terminal domain"/>
    <property type="match status" value="1"/>
</dbReference>
<evidence type="ECO:0008006" key="7">
    <source>
        <dbReference type="Google" id="ProtNLM"/>
    </source>
</evidence>
<dbReference type="PANTHER" id="PTHR30098:SF2">
    <property type="entry name" value="LEUCYL_PHENYLALANYL-TRNA--PROTEIN TRANSFERASE"/>
    <property type="match status" value="1"/>
</dbReference>
<keyword evidence="6" id="KW-1185">Reference proteome</keyword>
<feature type="compositionally biased region" description="Basic and acidic residues" evidence="4">
    <location>
        <begin position="267"/>
        <end position="285"/>
    </location>
</feature>
<keyword evidence="2" id="KW-0808">Transferase</keyword>
<evidence type="ECO:0000256" key="1">
    <source>
        <dbReference type="ARBA" id="ARBA00022490"/>
    </source>
</evidence>
<dbReference type="GO" id="GO:0005737">
    <property type="term" value="C:cytoplasm"/>
    <property type="evidence" value="ECO:0007669"/>
    <property type="project" value="TreeGrafter"/>
</dbReference>
<feature type="region of interest" description="Disordered" evidence="4">
    <location>
        <begin position="267"/>
        <end position="357"/>
    </location>
</feature>
<proteinExistence type="predicted"/>
<protein>
    <recommendedName>
        <fullName evidence="7">Leucyl/phenylalanyl-tRNA--protein transferase</fullName>
    </recommendedName>
</protein>
<evidence type="ECO:0000313" key="6">
    <source>
        <dbReference type="Proteomes" id="UP001162031"/>
    </source>
</evidence>
<comment type="caution">
    <text evidence="5">The sequence shown here is derived from an EMBL/GenBank/DDBJ whole genome shotgun (WGS) entry which is preliminary data.</text>
</comment>
<dbReference type="InterPro" id="IPR016181">
    <property type="entry name" value="Acyl_CoA_acyltransferase"/>
</dbReference>
<organism evidence="5 6">
    <name type="scientific">Hyaloperonospora brassicae</name>
    <name type="common">Brassica downy mildew</name>
    <name type="synonym">Peronospora brassicae</name>
    <dbReference type="NCBI Taxonomy" id="162125"/>
    <lineage>
        <taxon>Eukaryota</taxon>
        <taxon>Sar</taxon>
        <taxon>Stramenopiles</taxon>
        <taxon>Oomycota</taxon>
        <taxon>Peronosporomycetes</taxon>
        <taxon>Peronosporales</taxon>
        <taxon>Peronosporaceae</taxon>
        <taxon>Hyaloperonospora</taxon>
    </lineage>
</organism>
<dbReference type="SUPFAM" id="SSF55729">
    <property type="entry name" value="Acyl-CoA N-acyltransferases (Nat)"/>
    <property type="match status" value="1"/>
</dbReference>
<dbReference type="PANTHER" id="PTHR30098">
    <property type="entry name" value="LEUCYL/PHENYLALANYL-TRNA--PROTEIN TRANSFERASE"/>
    <property type="match status" value="1"/>
</dbReference>
<dbReference type="AlphaFoldDB" id="A0AAV0TNL6"/>
<reference evidence="5" key="1">
    <citation type="submission" date="2022-12" db="EMBL/GenBank/DDBJ databases">
        <authorList>
            <person name="Webb A."/>
        </authorList>
    </citation>
    <scope>NUCLEOTIDE SEQUENCE</scope>
    <source>
        <strain evidence="5">Hp1</strain>
    </source>
</reference>
<dbReference type="GO" id="GO:0008914">
    <property type="term" value="F:leucyl-tRNA--protein transferase activity"/>
    <property type="evidence" value="ECO:0007669"/>
    <property type="project" value="InterPro"/>
</dbReference>
<keyword evidence="1" id="KW-0963">Cytoplasm</keyword>
<evidence type="ECO:0000256" key="3">
    <source>
        <dbReference type="ARBA" id="ARBA00023315"/>
    </source>
</evidence>
<evidence type="ECO:0000256" key="4">
    <source>
        <dbReference type="SAM" id="MobiDB-lite"/>
    </source>
</evidence>
<dbReference type="Proteomes" id="UP001162031">
    <property type="component" value="Unassembled WGS sequence"/>
</dbReference>
<dbReference type="InterPro" id="IPR042203">
    <property type="entry name" value="Leu/Phe-tRNA_Trfase_C"/>
</dbReference>
<evidence type="ECO:0000313" key="5">
    <source>
        <dbReference type="EMBL" id="CAI5724913.1"/>
    </source>
</evidence>
<dbReference type="Pfam" id="PF03588">
    <property type="entry name" value="Leu_Phe_trans"/>
    <property type="match status" value="1"/>
</dbReference>
<feature type="compositionally biased region" description="Basic and acidic residues" evidence="4">
    <location>
        <begin position="296"/>
        <end position="357"/>
    </location>
</feature>
<keyword evidence="3" id="KW-0012">Acyltransferase</keyword>
<name>A0AAV0TNL6_HYABA</name>
<evidence type="ECO:0000256" key="2">
    <source>
        <dbReference type="ARBA" id="ARBA00022679"/>
    </source>
</evidence>
<dbReference type="GO" id="GO:0030163">
    <property type="term" value="P:protein catabolic process"/>
    <property type="evidence" value="ECO:0007669"/>
    <property type="project" value="InterPro"/>
</dbReference>